<name>A0A6J5NK30_9CAUD</name>
<keyword evidence="1" id="KW-0472">Membrane</keyword>
<feature type="transmembrane region" description="Helical" evidence="1">
    <location>
        <begin position="216"/>
        <end position="236"/>
    </location>
</feature>
<evidence type="ECO:0000313" key="2">
    <source>
        <dbReference type="EMBL" id="CAB4157811.1"/>
    </source>
</evidence>
<gene>
    <name evidence="2" type="ORF">UFOVP682_51</name>
</gene>
<reference evidence="2" key="1">
    <citation type="submission" date="2020-04" db="EMBL/GenBank/DDBJ databases">
        <authorList>
            <person name="Chiriac C."/>
            <person name="Salcher M."/>
            <person name="Ghai R."/>
            <person name="Kavagutti S V."/>
        </authorList>
    </citation>
    <scope>NUCLEOTIDE SEQUENCE</scope>
</reference>
<keyword evidence="1" id="KW-1133">Transmembrane helix</keyword>
<keyword evidence="1" id="KW-0812">Transmembrane</keyword>
<organism evidence="2">
    <name type="scientific">uncultured Caudovirales phage</name>
    <dbReference type="NCBI Taxonomy" id="2100421"/>
    <lineage>
        <taxon>Viruses</taxon>
        <taxon>Duplodnaviria</taxon>
        <taxon>Heunggongvirae</taxon>
        <taxon>Uroviricota</taxon>
        <taxon>Caudoviricetes</taxon>
        <taxon>Peduoviridae</taxon>
        <taxon>Maltschvirus</taxon>
        <taxon>Maltschvirus maltsch</taxon>
    </lineage>
</organism>
<accession>A0A6J5NK30</accession>
<evidence type="ECO:0000256" key="1">
    <source>
        <dbReference type="SAM" id="Phobius"/>
    </source>
</evidence>
<protein>
    <submittedName>
        <fullName evidence="2">Uncharacterized protein</fullName>
    </submittedName>
</protein>
<sequence>MACPRRRCQSPSLLTWRSKIDPLTLLAAANAAVAAVKKGCQLYKDIKGAAGEVKDVLDDLKSQFGKKYPNPTNAQKQQYNEEVQRVQEIGRADPNDVFLNIGNDLGALMDAYDAIGKAFIQQEAEAKEVYAGTESIGKRALNRVIIRSRLDAMIVELRETMVYKAPPELGDLWTKYEKMWKQIIVEQDEAHRRETAKIKAEALIRRRLARKRKEQAIWVGAILFVIAWYVGLLVLLRLSQTYRGLYSSPWWSCVLC</sequence>
<dbReference type="EMBL" id="LR796661">
    <property type="protein sequence ID" value="CAB4157811.1"/>
    <property type="molecule type" value="Genomic_DNA"/>
</dbReference>
<proteinExistence type="predicted"/>